<comment type="caution">
    <text evidence="1">The sequence shown here is derived from an EMBL/GenBank/DDBJ whole genome shotgun (WGS) entry which is preliminary data.</text>
</comment>
<sequence length="218" mass="24463">MSSGADVLLWFMGIKDSRKIGGFTVNRQQVNELDEILCFFLNHCQHPLSTPHCRQPLSIDSEAAFLTNRNVVPHHSGRLALPFATLAGMHFITFRLTCSIIMCTDSKCSPSLLAIAICLKHTATPDVSDHLEALYLHYNIYPSAMEAHHHHTCCRKESPITFIHDNIITLCRPFLPRPCPVQVRAFASPKQHEFHANLYCRHCSTLPQPLTSLSAPAL</sequence>
<evidence type="ECO:0000313" key="2">
    <source>
        <dbReference type="Proteomes" id="UP000521872"/>
    </source>
</evidence>
<keyword evidence="2" id="KW-1185">Reference proteome</keyword>
<dbReference type="EMBL" id="JAACJL010000035">
    <property type="protein sequence ID" value="KAF4615598.1"/>
    <property type="molecule type" value="Genomic_DNA"/>
</dbReference>
<reference evidence="1 2" key="1">
    <citation type="submission" date="2019-12" db="EMBL/GenBank/DDBJ databases">
        <authorList>
            <person name="Floudas D."/>
            <person name="Bentzer J."/>
            <person name="Ahren D."/>
            <person name="Johansson T."/>
            <person name="Persson P."/>
            <person name="Tunlid A."/>
        </authorList>
    </citation>
    <scope>NUCLEOTIDE SEQUENCE [LARGE SCALE GENOMIC DNA]</scope>
    <source>
        <strain evidence="1 2">CBS 102.39</strain>
    </source>
</reference>
<protein>
    <submittedName>
        <fullName evidence="1">Uncharacterized protein</fullName>
    </submittedName>
</protein>
<dbReference type="Proteomes" id="UP000521872">
    <property type="component" value="Unassembled WGS sequence"/>
</dbReference>
<dbReference type="AlphaFoldDB" id="A0A8H4VMQ0"/>
<organism evidence="1 2">
    <name type="scientific">Agrocybe pediades</name>
    <dbReference type="NCBI Taxonomy" id="84607"/>
    <lineage>
        <taxon>Eukaryota</taxon>
        <taxon>Fungi</taxon>
        <taxon>Dikarya</taxon>
        <taxon>Basidiomycota</taxon>
        <taxon>Agaricomycotina</taxon>
        <taxon>Agaricomycetes</taxon>
        <taxon>Agaricomycetidae</taxon>
        <taxon>Agaricales</taxon>
        <taxon>Agaricineae</taxon>
        <taxon>Strophariaceae</taxon>
        <taxon>Agrocybe</taxon>
    </lineage>
</organism>
<proteinExistence type="predicted"/>
<name>A0A8H4VMQ0_9AGAR</name>
<evidence type="ECO:0000313" key="1">
    <source>
        <dbReference type="EMBL" id="KAF4615598.1"/>
    </source>
</evidence>
<gene>
    <name evidence="1" type="ORF">D9613_012889</name>
</gene>
<accession>A0A8H4VMQ0</accession>